<gene>
    <name evidence="1" type="ORF">ACFOGP_13770</name>
</gene>
<proteinExistence type="predicted"/>
<organism evidence="1 2">
    <name type="scientific">Psychromarinibacter halotolerans</name>
    <dbReference type="NCBI Taxonomy" id="1775175"/>
    <lineage>
        <taxon>Bacteria</taxon>
        <taxon>Pseudomonadati</taxon>
        <taxon>Pseudomonadota</taxon>
        <taxon>Alphaproteobacteria</taxon>
        <taxon>Rhodobacterales</taxon>
        <taxon>Paracoccaceae</taxon>
        <taxon>Psychromarinibacter</taxon>
    </lineage>
</organism>
<name>A0ABV7GUA2_9RHOB</name>
<comment type="caution">
    <text evidence="1">The sequence shown here is derived from an EMBL/GenBank/DDBJ whole genome shotgun (WGS) entry which is preliminary data.</text>
</comment>
<keyword evidence="2" id="KW-1185">Reference proteome</keyword>
<evidence type="ECO:0000313" key="1">
    <source>
        <dbReference type="EMBL" id="MFC3143784.1"/>
    </source>
</evidence>
<evidence type="ECO:0000313" key="2">
    <source>
        <dbReference type="Proteomes" id="UP001595632"/>
    </source>
</evidence>
<dbReference type="Proteomes" id="UP001595632">
    <property type="component" value="Unassembled WGS sequence"/>
</dbReference>
<dbReference type="Pfam" id="PF11927">
    <property type="entry name" value="HODM_asu-like"/>
    <property type="match status" value="1"/>
</dbReference>
<dbReference type="InterPro" id="IPR021848">
    <property type="entry name" value="HODM_asu-like"/>
</dbReference>
<reference evidence="2" key="1">
    <citation type="journal article" date="2019" name="Int. J. Syst. Evol. Microbiol.">
        <title>The Global Catalogue of Microorganisms (GCM) 10K type strain sequencing project: providing services to taxonomists for standard genome sequencing and annotation.</title>
        <authorList>
            <consortium name="The Broad Institute Genomics Platform"/>
            <consortium name="The Broad Institute Genome Sequencing Center for Infectious Disease"/>
            <person name="Wu L."/>
            <person name="Ma J."/>
        </authorList>
    </citation>
    <scope>NUCLEOTIDE SEQUENCE [LARGE SCALE GENOMIC DNA]</scope>
    <source>
        <strain evidence="2">KCTC 52366</strain>
    </source>
</reference>
<dbReference type="RefSeq" id="WP_275631058.1">
    <property type="nucleotide sequence ID" value="NZ_JARGYD010000001.1"/>
</dbReference>
<protein>
    <submittedName>
        <fullName evidence="1">DUF3445 domain-containing protein</fullName>
    </submittedName>
</protein>
<accession>A0ABV7GUA2</accession>
<sequence>MTYQPEPILQSRLSYAPWLSPQGHRLPGTDRCPPELWLWADEALAPQMALRDRLLRECPDDVVAMRPEAAEAATELLSEVVTWLRDRPGYVVGTSAVTRPDGVLVELDHDRPMHCVARLVQSDLCILQKQGDEHVLTAAALCFPAHWSLHEKLGQPLGLIHQRIEPYDETVARRVQRLFDGMRAEAPLVRSNCLPDTNFELFQSGRKPSGFQRKGDGARFVRLERQTLRRIPVSGAVVFAIHTTMVRPDELDPDERADMDRHLAARQAS</sequence>
<dbReference type="EMBL" id="JBHRTB010000010">
    <property type="protein sequence ID" value="MFC3143784.1"/>
    <property type="molecule type" value="Genomic_DNA"/>
</dbReference>